<gene>
    <name evidence="1" type="ORF">NEJAP_2294</name>
</gene>
<protein>
    <recommendedName>
        <fullName evidence="3">Right handed beta helix domain-containing protein</fullName>
    </recommendedName>
</protein>
<evidence type="ECO:0008006" key="3">
    <source>
        <dbReference type="Google" id="ProtNLM"/>
    </source>
</evidence>
<dbReference type="AlphaFoldDB" id="A0A7R6SWW9"/>
<keyword evidence="2" id="KW-1185">Reference proteome</keyword>
<dbReference type="Proteomes" id="UP000595332">
    <property type="component" value="Chromosome"/>
</dbReference>
<dbReference type="InterPro" id="IPR011050">
    <property type="entry name" value="Pectin_lyase_fold/virulence"/>
</dbReference>
<name>A0A7R6SWW9_9GAMM</name>
<evidence type="ECO:0000313" key="1">
    <source>
        <dbReference type="EMBL" id="BBB30240.1"/>
    </source>
</evidence>
<accession>A0A7R6SWW9</accession>
<organism evidence="1 2">
    <name type="scientific">Neptunomonas japonica JAMM 1380</name>
    <dbReference type="NCBI Taxonomy" id="1441457"/>
    <lineage>
        <taxon>Bacteria</taxon>
        <taxon>Pseudomonadati</taxon>
        <taxon>Pseudomonadota</taxon>
        <taxon>Gammaproteobacteria</taxon>
        <taxon>Oceanospirillales</taxon>
        <taxon>Oceanospirillaceae</taxon>
        <taxon>Neptunomonas</taxon>
    </lineage>
</organism>
<dbReference type="Gene3D" id="2.160.20.10">
    <property type="entry name" value="Single-stranded right-handed beta-helix, Pectin lyase-like"/>
    <property type="match status" value="1"/>
</dbReference>
<proteinExistence type="predicted"/>
<dbReference type="EMBL" id="AP014546">
    <property type="protein sequence ID" value="BBB30240.1"/>
    <property type="molecule type" value="Genomic_DNA"/>
</dbReference>
<sequence length="393" mass="43062">MRFIFLLAILLSITKIAWGKNDPLKEGQHLDGKLVYLGTEELFIDLSTHETKVWAYKHPNKPKHIEYSKHNAQKIVNNAKPGSKVIIPPGIYPQGLFINKPLTLGLKDVSLRGVANAKAIINISCNHCRVVIEDFHGEGVKANCQRGNCAGIKAEGQNFNLLLKRAHIDRTVIGVLTDNRGGELTLEDSLIENTGWKDKSSTLGHGFYAGSIDRVVIRNSIIRRPFGDGHIFKSRAVDTLIEGSVIAGLDGQHSRTIDFPCGGKLEIKGSVLQHGANTDNNDLISVGTESLACGGSAQPSSVSMTGNWIVIDRDRSPDERSAKSGSTQLFTWRASVDSVNVSGNIFIEPTGKFSFDPERRVPDMTDQNRFYRSRSDIGLTTNQLPAPGNLKIN</sequence>
<dbReference type="RefSeq" id="WP_201347442.1">
    <property type="nucleotide sequence ID" value="NZ_AP014546.1"/>
</dbReference>
<reference evidence="1 2" key="1">
    <citation type="journal article" date="2008" name="Int. J. Syst. Evol. Microbiol.">
        <title>Neptunomonas japonica sp. nov., an Osedax japonicus symbiont-like bacterium isolated from sediment adjacent to sperm whale carcasses off Kagoshima, Japan.</title>
        <authorList>
            <person name="Miyazaki M."/>
            <person name="Nogi Y."/>
            <person name="Fujiwara Y."/>
            <person name="Kawato M."/>
            <person name="Kubokawa K."/>
            <person name="Horikoshi K."/>
        </authorList>
    </citation>
    <scope>NUCLEOTIDE SEQUENCE [LARGE SCALE GENOMIC DNA]</scope>
    <source>
        <strain evidence="1 2">JAMM 1380</strain>
    </source>
</reference>
<dbReference type="InterPro" id="IPR012334">
    <property type="entry name" value="Pectin_lyas_fold"/>
</dbReference>
<dbReference type="KEGG" id="njp:NEJAP_2294"/>
<dbReference type="SUPFAM" id="SSF51126">
    <property type="entry name" value="Pectin lyase-like"/>
    <property type="match status" value="1"/>
</dbReference>
<evidence type="ECO:0000313" key="2">
    <source>
        <dbReference type="Proteomes" id="UP000595332"/>
    </source>
</evidence>